<comment type="caution">
    <text evidence="2">The sequence shown here is derived from an EMBL/GenBank/DDBJ whole genome shotgun (WGS) entry which is preliminary data.</text>
</comment>
<feature type="transmembrane region" description="Helical" evidence="1">
    <location>
        <begin position="620"/>
        <end position="640"/>
    </location>
</feature>
<name>A0A0F9TCS0_9ZZZZ</name>
<keyword evidence="1" id="KW-0472">Membrane</keyword>
<feature type="transmembrane region" description="Helical" evidence="1">
    <location>
        <begin position="299"/>
        <end position="324"/>
    </location>
</feature>
<dbReference type="EMBL" id="LAZR01000253">
    <property type="protein sequence ID" value="KKN79070.1"/>
    <property type="molecule type" value="Genomic_DNA"/>
</dbReference>
<evidence type="ECO:0000313" key="2">
    <source>
        <dbReference type="EMBL" id="KKN79070.1"/>
    </source>
</evidence>
<protein>
    <recommendedName>
        <fullName evidence="3">Cytochrome oxidase subunit I profile domain-containing protein</fullName>
    </recommendedName>
</protein>
<feature type="transmembrane region" description="Helical" evidence="1">
    <location>
        <begin position="97"/>
        <end position="120"/>
    </location>
</feature>
<keyword evidence="1" id="KW-1133">Transmembrane helix</keyword>
<keyword evidence="1" id="KW-0812">Transmembrane</keyword>
<evidence type="ECO:0008006" key="3">
    <source>
        <dbReference type="Google" id="ProtNLM"/>
    </source>
</evidence>
<feature type="transmembrane region" description="Helical" evidence="1">
    <location>
        <begin position="132"/>
        <end position="151"/>
    </location>
</feature>
<gene>
    <name evidence="2" type="ORF">LCGC14_0343980</name>
</gene>
<feature type="transmembrane region" description="Helical" evidence="1">
    <location>
        <begin position="344"/>
        <end position="370"/>
    </location>
</feature>
<dbReference type="InterPro" id="IPR036927">
    <property type="entry name" value="Cyt_c_oxase-like_su1_sf"/>
</dbReference>
<feature type="transmembrane region" description="Helical" evidence="1">
    <location>
        <begin position="463"/>
        <end position="484"/>
    </location>
</feature>
<dbReference type="AlphaFoldDB" id="A0A0F9TCS0"/>
<accession>A0A0F9TCS0</accession>
<feature type="transmembrane region" description="Helical" evidence="1">
    <location>
        <begin position="382"/>
        <end position="402"/>
    </location>
</feature>
<dbReference type="Gene3D" id="1.20.210.10">
    <property type="entry name" value="Cytochrome c oxidase-like, subunit I domain"/>
    <property type="match status" value="2"/>
</dbReference>
<evidence type="ECO:0000256" key="1">
    <source>
        <dbReference type="SAM" id="Phobius"/>
    </source>
</evidence>
<feature type="transmembrane region" description="Helical" evidence="1">
    <location>
        <begin position="504"/>
        <end position="526"/>
    </location>
</feature>
<dbReference type="SUPFAM" id="SSF81442">
    <property type="entry name" value="Cytochrome c oxidase subunit I-like"/>
    <property type="match status" value="1"/>
</dbReference>
<feature type="transmembrane region" description="Helical" evidence="1">
    <location>
        <begin position="431"/>
        <end position="451"/>
    </location>
</feature>
<feature type="transmembrane region" description="Helical" evidence="1">
    <location>
        <begin position="12"/>
        <end position="29"/>
    </location>
</feature>
<proteinExistence type="predicted"/>
<feature type="transmembrane region" description="Helical" evidence="1">
    <location>
        <begin position="221"/>
        <end position="241"/>
    </location>
</feature>
<sequence>MRVEEVSNLDALLFVTVLVAISAIILRLVPRRADMPKLLAVFSETEIAAHDRALPKYILTSAAALVLGPLHLAVKSVPAISTWLEGAGRGGHLAANIAYSHMIIVMGGTIAVTGLTWYALPRVLRRPLYSETLAQLAFWGTVLGAGGFYLVNLLGGVAMSVMVHGGMTDAAASDAIGLWRSLPTAAAASLMGVGYWIFVVNVLVTCWLSRRVAGPQPLGHLSKFFVIGSVGLLVGTVQGVLQVVPENEDWLAAAGQAGRYIDPISHAHVNLLTGMMMLVAGLVFFLIGSRDGAEAGRRAANLVFWTLGPGSIALYLAFLTLGMAEGGLIVDQGLTFPQAVARMGAWQAVPLLGSAAVVLSGLWLLLATILRHFVRGFRQTPGTALICLGAAVLLVGTLQGGVQALPAVKMWMVAAGAGGEAVARTHAQTNMLGGVLTILTGMALMIGRPMLGAAPPPRLGLRMAVLMGAGVGLYYTASMLAAIVSGQAIRAGVDAGDGSLPLAAGAVIAGALLYAAAAALLLRFVWAMTADYRKTSWLALKTELSRHDAPEKPWRGRIPSAALLLPEAAGALTGFPGLGWILSGRAAVGVPLMFGGPALAWAVLPLALSPYGPIARPDTVFVTIESYLVISAAISVLTLWTSIAMRRLRRDADNQG</sequence>
<feature type="transmembrane region" description="Helical" evidence="1">
    <location>
        <begin position="267"/>
        <end position="287"/>
    </location>
</feature>
<feature type="transmembrane region" description="Helical" evidence="1">
    <location>
        <begin position="586"/>
        <end position="608"/>
    </location>
</feature>
<reference evidence="2" key="1">
    <citation type="journal article" date="2015" name="Nature">
        <title>Complex archaea that bridge the gap between prokaryotes and eukaryotes.</title>
        <authorList>
            <person name="Spang A."/>
            <person name="Saw J.H."/>
            <person name="Jorgensen S.L."/>
            <person name="Zaremba-Niedzwiedzka K."/>
            <person name="Martijn J."/>
            <person name="Lind A.E."/>
            <person name="van Eijk R."/>
            <person name="Schleper C."/>
            <person name="Guy L."/>
            <person name="Ettema T.J."/>
        </authorList>
    </citation>
    <scope>NUCLEOTIDE SEQUENCE</scope>
</reference>
<organism evidence="2">
    <name type="scientific">marine sediment metagenome</name>
    <dbReference type="NCBI Taxonomy" id="412755"/>
    <lineage>
        <taxon>unclassified sequences</taxon>
        <taxon>metagenomes</taxon>
        <taxon>ecological metagenomes</taxon>
    </lineage>
</organism>
<feature type="transmembrane region" description="Helical" evidence="1">
    <location>
        <begin position="186"/>
        <end position="209"/>
    </location>
</feature>